<proteinExistence type="predicted"/>
<dbReference type="STRING" id="51351.M4EDE2"/>
<dbReference type="Proteomes" id="UP000011750">
    <property type="component" value="Chromosome A09"/>
</dbReference>
<dbReference type="PANTHER" id="PTHR46277">
    <property type="entry name" value="OS03G0850700 PROTEIN"/>
    <property type="match status" value="1"/>
</dbReference>
<reference evidence="2 3" key="1">
    <citation type="journal article" date="2011" name="Nat. Genet.">
        <title>The genome of the mesopolyploid crop species Brassica rapa.</title>
        <authorList>
            <consortium name="Brassica rapa Genome Sequencing Project Consortium"/>
            <person name="Wang X."/>
            <person name="Wang H."/>
            <person name="Wang J."/>
            <person name="Sun R."/>
            <person name="Wu J."/>
            <person name="Liu S."/>
            <person name="Bai Y."/>
            <person name="Mun J.H."/>
            <person name="Bancroft I."/>
            <person name="Cheng F."/>
            <person name="Huang S."/>
            <person name="Li X."/>
            <person name="Hua W."/>
            <person name="Wang J."/>
            <person name="Wang X."/>
            <person name="Freeling M."/>
            <person name="Pires J.C."/>
            <person name="Paterson A.H."/>
            <person name="Chalhoub B."/>
            <person name="Wang B."/>
            <person name="Hayward A."/>
            <person name="Sharpe A.G."/>
            <person name="Park B.S."/>
            <person name="Weisshaar B."/>
            <person name="Liu B."/>
            <person name="Li B."/>
            <person name="Liu B."/>
            <person name="Tong C."/>
            <person name="Song C."/>
            <person name="Duran C."/>
            <person name="Peng C."/>
            <person name="Geng C."/>
            <person name="Koh C."/>
            <person name="Lin C."/>
            <person name="Edwards D."/>
            <person name="Mu D."/>
            <person name="Shen D."/>
            <person name="Soumpourou E."/>
            <person name="Li F."/>
            <person name="Fraser F."/>
            <person name="Conant G."/>
            <person name="Lassalle G."/>
            <person name="King G.J."/>
            <person name="Bonnema G."/>
            <person name="Tang H."/>
            <person name="Wang H."/>
            <person name="Belcram H."/>
            <person name="Zhou H."/>
            <person name="Hirakawa H."/>
            <person name="Abe H."/>
            <person name="Guo H."/>
            <person name="Wang H."/>
            <person name="Jin H."/>
            <person name="Parkin I.A."/>
            <person name="Batley J."/>
            <person name="Kim J.S."/>
            <person name="Just J."/>
            <person name="Li J."/>
            <person name="Xu J."/>
            <person name="Deng J."/>
            <person name="Kim J.A."/>
            <person name="Li J."/>
            <person name="Yu J."/>
            <person name="Meng J."/>
            <person name="Wang J."/>
            <person name="Min J."/>
            <person name="Poulain J."/>
            <person name="Wang J."/>
            <person name="Hatakeyama K."/>
            <person name="Wu K."/>
            <person name="Wang L."/>
            <person name="Fang L."/>
            <person name="Trick M."/>
            <person name="Links M.G."/>
            <person name="Zhao M."/>
            <person name="Jin M."/>
            <person name="Ramchiary N."/>
            <person name="Drou N."/>
            <person name="Berkman P.J."/>
            <person name="Cai Q."/>
            <person name="Huang Q."/>
            <person name="Li R."/>
            <person name="Tabata S."/>
            <person name="Cheng S."/>
            <person name="Zhang S."/>
            <person name="Zhang S."/>
            <person name="Huang S."/>
            <person name="Sato S."/>
            <person name="Sun S."/>
            <person name="Kwon S.J."/>
            <person name="Choi S.R."/>
            <person name="Lee T.H."/>
            <person name="Fan W."/>
            <person name="Zhao X."/>
            <person name="Tan X."/>
            <person name="Xu X."/>
            <person name="Wang Y."/>
            <person name="Qiu Y."/>
            <person name="Yin Y."/>
            <person name="Li Y."/>
            <person name="Du Y."/>
            <person name="Liao Y."/>
            <person name="Lim Y."/>
            <person name="Narusaka Y."/>
            <person name="Wang Y."/>
            <person name="Wang Z."/>
            <person name="Li Z."/>
            <person name="Wang Z."/>
            <person name="Xiong Z."/>
            <person name="Zhang Z."/>
        </authorList>
    </citation>
    <scope>NUCLEOTIDE SEQUENCE [LARGE SCALE GENOMIC DNA]</scope>
    <source>
        <strain evidence="2 3">cv. Chiifu-401-42</strain>
    </source>
</reference>
<dbReference type="InterPro" id="IPR036273">
    <property type="entry name" value="CRAL/TRIO_N_dom_sf"/>
</dbReference>
<dbReference type="eggNOG" id="KOG1470">
    <property type="taxonomic scope" value="Eukaryota"/>
</dbReference>
<dbReference type="PANTHER" id="PTHR46277:SF18">
    <property type="entry name" value="CRAL-TRIO DOMAIN-CONTAINING PROTEIN"/>
    <property type="match status" value="1"/>
</dbReference>
<dbReference type="OMA" id="LETRKMY"/>
<dbReference type="Pfam" id="PF00650">
    <property type="entry name" value="CRAL_TRIO"/>
    <property type="match status" value="1"/>
</dbReference>
<dbReference type="Gramene" id="Bra026802.1">
    <property type="protein sequence ID" value="Bra026802.1-P"/>
    <property type="gene ID" value="Bra026802"/>
</dbReference>
<keyword evidence="3" id="KW-1185">Reference proteome</keyword>
<organism evidence="2 3">
    <name type="scientific">Brassica campestris</name>
    <name type="common">Field mustard</name>
    <dbReference type="NCBI Taxonomy" id="3711"/>
    <lineage>
        <taxon>Eukaryota</taxon>
        <taxon>Viridiplantae</taxon>
        <taxon>Streptophyta</taxon>
        <taxon>Embryophyta</taxon>
        <taxon>Tracheophyta</taxon>
        <taxon>Spermatophyta</taxon>
        <taxon>Magnoliopsida</taxon>
        <taxon>eudicotyledons</taxon>
        <taxon>Gunneridae</taxon>
        <taxon>Pentapetalae</taxon>
        <taxon>rosids</taxon>
        <taxon>malvids</taxon>
        <taxon>Brassicales</taxon>
        <taxon>Brassicaceae</taxon>
        <taxon>Brassiceae</taxon>
        <taxon>Brassica</taxon>
    </lineage>
</organism>
<dbReference type="InterPro" id="IPR036865">
    <property type="entry name" value="CRAL-TRIO_dom_sf"/>
</dbReference>
<dbReference type="AlphaFoldDB" id="M4EDE2"/>
<reference evidence="2" key="3">
    <citation type="submission" date="2023-03" db="UniProtKB">
        <authorList>
            <consortium name="EnsemblPlants"/>
        </authorList>
    </citation>
    <scope>IDENTIFICATION</scope>
    <source>
        <strain evidence="2">cv. Chiifu-401-42</strain>
    </source>
</reference>
<reference evidence="2 3" key="2">
    <citation type="journal article" date="2018" name="Hortic Res">
        <title>Improved Brassica rapa reference genome by single-molecule sequencing and chromosome conformation capture technologies.</title>
        <authorList>
            <person name="Zhang L."/>
            <person name="Cai X."/>
            <person name="Wu J."/>
            <person name="Liu M."/>
            <person name="Grob S."/>
            <person name="Cheng F."/>
            <person name="Liang J."/>
            <person name="Cai C."/>
            <person name="Liu Z."/>
            <person name="Liu B."/>
            <person name="Wang F."/>
            <person name="Li S."/>
            <person name="Liu F."/>
            <person name="Li X."/>
            <person name="Cheng L."/>
            <person name="Yang W."/>
            <person name="Li M.H."/>
            <person name="Grossniklaus U."/>
            <person name="Zheng H."/>
            <person name="Wang X."/>
        </authorList>
    </citation>
    <scope>NUCLEOTIDE SEQUENCE [LARGE SCALE GENOMIC DNA]</scope>
    <source>
        <strain evidence="2 3">cv. Chiifu-401-42</strain>
    </source>
</reference>
<dbReference type="HOGENOM" id="CLU_014001_9_0_1"/>
<dbReference type="InParanoid" id="M4EDE2"/>
<dbReference type="SUPFAM" id="SSF46938">
    <property type="entry name" value="CRAL/TRIO N-terminal domain"/>
    <property type="match status" value="1"/>
</dbReference>
<accession>M4EDE2</accession>
<dbReference type="Gene3D" id="3.40.525.10">
    <property type="entry name" value="CRAL-TRIO lipid binding domain"/>
    <property type="match status" value="1"/>
</dbReference>
<evidence type="ECO:0000313" key="2">
    <source>
        <dbReference type="EnsemblPlants" id="Bra026802.1-P"/>
    </source>
</evidence>
<name>M4EDE2_BRACM</name>
<evidence type="ECO:0000313" key="3">
    <source>
        <dbReference type="Proteomes" id="UP000011750"/>
    </source>
</evidence>
<feature type="domain" description="CRAL-TRIO" evidence="1">
    <location>
        <begin position="76"/>
        <end position="163"/>
    </location>
</feature>
<dbReference type="SUPFAM" id="SSF52087">
    <property type="entry name" value="CRAL/TRIO domain"/>
    <property type="match status" value="1"/>
</dbReference>
<evidence type="ECO:0000259" key="1">
    <source>
        <dbReference type="Pfam" id="PF00650"/>
    </source>
</evidence>
<dbReference type="EnsemblPlants" id="Bra026802.1">
    <property type="protein sequence ID" value="Bra026802.1-P"/>
    <property type="gene ID" value="Bra026802"/>
</dbReference>
<dbReference type="InterPro" id="IPR001251">
    <property type="entry name" value="CRAL-TRIO_dom"/>
</dbReference>
<sequence>MEESQELALTQLRKSVEKLSSSTEGYEKPTLMRFLIARSMNPNKAAKMFVDWQKWRASMIPPSGFIPDSEVKDELETRKMYLQGPTKSGQPLVVCKVSKHFPAKDQLHFKKFLVHVLDKSIASAIQGKEVGDEKVACLIDLQNITYKNLDARGTITGFQILQIVIVTDGEEQQKLEEEVGLDALPEEYGGRAKLTAFQDVLLPLTTP</sequence>
<protein>
    <recommendedName>
        <fullName evidence="1">CRAL-TRIO domain-containing protein</fullName>
    </recommendedName>
</protein>